<name>E6QXE3_9ZZZZ</name>
<comment type="caution">
    <text evidence="1">The sequence shown here is derived from an EMBL/GenBank/DDBJ whole genome shotgun (WGS) entry which is preliminary data.</text>
</comment>
<dbReference type="AlphaFoldDB" id="E6QXE3"/>
<accession>E6QXE3</accession>
<gene>
    <name evidence="1" type="ORF">CARN7_2769</name>
</gene>
<organism evidence="1">
    <name type="scientific">mine drainage metagenome</name>
    <dbReference type="NCBI Taxonomy" id="410659"/>
    <lineage>
        <taxon>unclassified sequences</taxon>
        <taxon>metagenomes</taxon>
        <taxon>ecological metagenomes</taxon>
    </lineage>
</organism>
<dbReference type="EMBL" id="CABR01000177">
    <property type="protein sequence ID" value="CBI11917.1"/>
    <property type="molecule type" value="Genomic_DNA"/>
</dbReference>
<reference evidence="1" key="1">
    <citation type="submission" date="2009-10" db="EMBL/GenBank/DDBJ databases">
        <title>Diversity of trophic interactions inside an arsenic-rich microbial ecosystem.</title>
        <authorList>
            <person name="Bertin P.N."/>
            <person name="Heinrich-Salmeron A."/>
            <person name="Pelletier E."/>
            <person name="Goulhen-Chollet F."/>
            <person name="Arsene-Ploetze F."/>
            <person name="Gallien S."/>
            <person name="Calteau A."/>
            <person name="Vallenet D."/>
            <person name="Casiot C."/>
            <person name="Chane-Woon-Ming B."/>
            <person name="Giloteaux L."/>
            <person name="Barakat M."/>
            <person name="Bonnefoy V."/>
            <person name="Bruneel O."/>
            <person name="Chandler M."/>
            <person name="Cleiss J."/>
            <person name="Duran R."/>
            <person name="Elbaz-Poulichet F."/>
            <person name="Fonknechten N."/>
            <person name="Lauga B."/>
            <person name="Mornico D."/>
            <person name="Ortet P."/>
            <person name="Schaeffer C."/>
            <person name="Siguier P."/>
            <person name="Alexander Thil Smith A."/>
            <person name="Van Dorsselaer A."/>
            <person name="Weissenbach J."/>
            <person name="Medigue C."/>
            <person name="Le Paslier D."/>
        </authorList>
    </citation>
    <scope>NUCLEOTIDE SEQUENCE</scope>
</reference>
<protein>
    <submittedName>
        <fullName evidence="1">Uncharacterized protein</fullName>
    </submittedName>
</protein>
<evidence type="ECO:0000313" key="1">
    <source>
        <dbReference type="EMBL" id="CBI11917.1"/>
    </source>
</evidence>
<sequence length="72" mass="7822">MFANIHAPTLVLTQGSDKRDLSIPNLASVGSHAELICMWPMSSEPFLLTCRARGLPPDSTLDIARSREAGTR</sequence>
<proteinExistence type="predicted"/>